<evidence type="ECO:0000313" key="10">
    <source>
        <dbReference type="EMBL" id="MBM7509420.1"/>
    </source>
</evidence>
<dbReference type="InterPro" id="IPR051406">
    <property type="entry name" value="PLD_domain"/>
</dbReference>
<sequence>MTRDRRLASALATATVLVLSGLVSGSAATAGPAAPTVRAAAPLASVETAARVQVAAKKKTGWKPVAGAKFNTPRSKPGTQFRLEAQVLGAIRHAKKGSMIRISLFSFDRYPVADALIKAHRRGVDVQVLMNNHEVPGAQKKLRSVIGANRSKRSYIYQCTNGCRSSGENNHDKYFLFSHTGIAKNVVMTGSVNMKMNGAKNQFNDLWTRNNVPKIYQAFDALHEQMERDKVARPNYWVQNIGKNFQLQALPFHGNGPNHDPIDTILDPVRCKGATGGTGNQGRTRIRVNMHAWDGDRGTYLARRLRKLYALGCDVRLQYGYAGKRVRAELGVRTPRGYVPVRSSGMDTNLDGEIDLYSHMKLLVISGNYGNDTSKRVVVTGSSNYQDSGLRGDELLFRMYDQGKATKQYFAHFDWMWNNHTRAVPYQKKTVSGRGLDGAATTEQRIYDDGLGTDSPEWKDQ</sequence>
<organism evidence="10 11">
    <name type="scientific">Nocardioides salarius</name>
    <dbReference type="NCBI Taxonomy" id="374513"/>
    <lineage>
        <taxon>Bacteria</taxon>
        <taxon>Bacillati</taxon>
        <taxon>Actinomycetota</taxon>
        <taxon>Actinomycetes</taxon>
        <taxon>Propionibacteriales</taxon>
        <taxon>Nocardioidaceae</taxon>
        <taxon>Nocardioides</taxon>
    </lineage>
</organism>
<dbReference type="EC" id="3.1.4.4" evidence="3"/>
<keyword evidence="5" id="KW-0442">Lipid degradation</keyword>
<dbReference type="SUPFAM" id="SSF56024">
    <property type="entry name" value="Phospholipase D/nuclease"/>
    <property type="match status" value="2"/>
</dbReference>
<dbReference type="Proteomes" id="UP000732378">
    <property type="component" value="Unassembled WGS sequence"/>
</dbReference>
<gene>
    <name evidence="10" type="ORF">JOE61_003234</name>
</gene>
<name>A0ABS2ME29_9ACTN</name>
<comment type="catalytic activity">
    <reaction evidence="1">
        <text>a 1,2-diacyl-sn-glycero-3-phosphocholine + H2O = a 1,2-diacyl-sn-glycero-3-phosphate + choline + H(+)</text>
        <dbReference type="Rhea" id="RHEA:14445"/>
        <dbReference type="ChEBI" id="CHEBI:15354"/>
        <dbReference type="ChEBI" id="CHEBI:15377"/>
        <dbReference type="ChEBI" id="CHEBI:15378"/>
        <dbReference type="ChEBI" id="CHEBI:57643"/>
        <dbReference type="ChEBI" id="CHEBI:58608"/>
        <dbReference type="EC" id="3.1.4.4"/>
    </reaction>
</comment>
<dbReference type="InterPro" id="IPR025202">
    <property type="entry name" value="PLD-like_dom"/>
</dbReference>
<accession>A0ABS2ME29</accession>
<evidence type="ECO:0000256" key="7">
    <source>
        <dbReference type="SAM" id="MobiDB-lite"/>
    </source>
</evidence>
<evidence type="ECO:0000313" key="11">
    <source>
        <dbReference type="Proteomes" id="UP000732378"/>
    </source>
</evidence>
<evidence type="ECO:0000256" key="6">
    <source>
        <dbReference type="ARBA" id="ARBA00023098"/>
    </source>
</evidence>
<feature type="domain" description="Phospholipase D-like" evidence="9">
    <location>
        <begin position="90"/>
        <end position="221"/>
    </location>
</feature>
<evidence type="ECO:0000256" key="4">
    <source>
        <dbReference type="ARBA" id="ARBA00022801"/>
    </source>
</evidence>
<keyword evidence="4" id="KW-0378">Hydrolase</keyword>
<evidence type="ECO:0000256" key="2">
    <source>
        <dbReference type="ARBA" id="ARBA00008664"/>
    </source>
</evidence>
<dbReference type="Gene3D" id="3.30.870.10">
    <property type="entry name" value="Endonuclease Chain A"/>
    <property type="match status" value="2"/>
</dbReference>
<feature type="region of interest" description="Disordered" evidence="7">
    <location>
        <begin position="442"/>
        <end position="461"/>
    </location>
</feature>
<feature type="signal peptide" evidence="8">
    <location>
        <begin position="1"/>
        <end position="29"/>
    </location>
</feature>
<feature type="chain" id="PRO_5045718003" description="phospholipase D" evidence="8">
    <location>
        <begin position="30"/>
        <end position="461"/>
    </location>
</feature>
<comment type="caution">
    <text evidence="10">The sequence shown here is derived from an EMBL/GenBank/DDBJ whole genome shotgun (WGS) entry which is preliminary data.</text>
</comment>
<protein>
    <recommendedName>
        <fullName evidence="3">phospholipase D</fullName>
        <ecNumber evidence="3">3.1.4.4</ecNumber>
    </recommendedName>
</protein>
<dbReference type="PANTHER" id="PTHR43856:SF1">
    <property type="entry name" value="MITOCHONDRIAL CARDIOLIPIN HYDROLASE"/>
    <property type="match status" value="1"/>
</dbReference>
<dbReference type="EMBL" id="JAFBBZ010000001">
    <property type="protein sequence ID" value="MBM7509420.1"/>
    <property type="molecule type" value="Genomic_DNA"/>
</dbReference>
<proteinExistence type="inferred from homology"/>
<evidence type="ECO:0000259" key="9">
    <source>
        <dbReference type="Pfam" id="PF13091"/>
    </source>
</evidence>
<dbReference type="PANTHER" id="PTHR43856">
    <property type="entry name" value="CARDIOLIPIN HYDROLASE"/>
    <property type="match status" value="1"/>
</dbReference>
<evidence type="ECO:0000256" key="8">
    <source>
        <dbReference type="SAM" id="SignalP"/>
    </source>
</evidence>
<evidence type="ECO:0000256" key="3">
    <source>
        <dbReference type="ARBA" id="ARBA00012027"/>
    </source>
</evidence>
<comment type="similarity">
    <text evidence="2">Belongs to the phospholipase D family.</text>
</comment>
<reference evidence="10 11" key="1">
    <citation type="submission" date="2021-01" db="EMBL/GenBank/DDBJ databases">
        <title>Sequencing the genomes of 1000 actinobacteria strains.</title>
        <authorList>
            <person name="Klenk H.-P."/>
        </authorList>
    </citation>
    <scope>NUCLEOTIDE SEQUENCE [LARGE SCALE GENOMIC DNA]</scope>
    <source>
        <strain evidence="10 11">DSM 18239</strain>
    </source>
</reference>
<keyword evidence="6" id="KW-0443">Lipid metabolism</keyword>
<evidence type="ECO:0000256" key="5">
    <source>
        <dbReference type="ARBA" id="ARBA00022963"/>
    </source>
</evidence>
<dbReference type="RefSeq" id="WP_193667185.1">
    <property type="nucleotide sequence ID" value="NZ_JACDTV010000001.1"/>
</dbReference>
<keyword evidence="11" id="KW-1185">Reference proteome</keyword>
<evidence type="ECO:0000256" key="1">
    <source>
        <dbReference type="ARBA" id="ARBA00000798"/>
    </source>
</evidence>
<dbReference type="Pfam" id="PF13091">
    <property type="entry name" value="PLDc_2"/>
    <property type="match status" value="1"/>
</dbReference>
<keyword evidence="8" id="KW-0732">Signal</keyword>